<dbReference type="EMBL" id="KB201701">
    <property type="protein sequence ID" value="ESO95010.1"/>
    <property type="molecule type" value="Genomic_DNA"/>
</dbReference>
<feature type="compositionally biased region" description="Low complexity" evidence="5">
    <location>
        <begin position="1"/>
        <end position="17"/>
    </location>
</feature>
<evidence type="ECO:0000256" key="1">
    <source>
        <dbReference type="ARBA" id="ARBA00009725"/>
    </source>
</evidence>
<dbReference type="Pfam" id="PF13489">
    <property type="entry name" value="Methyltransf_23"/>
    <property type="match status" value="1"/>
</dbReference>
<dbReference type="CDD" id="cd02440">
    <property type="entry name" value="AdoMet_MTases"/>
    <property type="match status" value="1"/>
</dbReference>
<dbReference type="STRING" id="225164.V4AJV5"/>
<dbReference type="GO" id="GO:0032259">
    <property type="term" value="P:methylation"/>
    <property type="evidence" value="ECO:0007669"/>
    <property type="project" value="UniProtKB-KW"/>
</dbReference>
<dbReference type="KEGG" id="lgi:LOTGIDRAFT_117504"/>
<dbReference type="HOGENOM" id="CLU_029724_0_2_1"/>
<evidence type="ECO:0000256" key="2">
    <source>
        <dbReference type="ARBA" id="ARBA00022603"/>
    </source>
</evidence>
<evidence type="ECO:0000256" key="5">
    <source>
        <dbReference type="SAM" id="MobiDB-lite"/>
    </source>
</evidence>
<dbReference type="Gene3D" id="3.40.50.150">
    <property type="entry name" value="Vaccinia Virus protein VP39"/>
    <property type="match status" value="1"/>
</dbReference>
<keyword evidence="3 4" id="KW-0808">Transferase</keyword>
<dbReference type="RefSeq" id="XP_009054212.1">
    <property type="nucleotide sequence ID" value="XM_009055964.1"/>
</dbReference>
<reference evidence="6 7" key="1">
    <citation type="journal article" date="2013" name="Nature">
        <title>Insights into bilaterian evolution from three spiralian genomes.</title>
        <authorList>
            <person name="Simakov O."/>
            <person name="Marletaz F."/>
            <person name="Cho S.J."/>
            <person name="Edsinger-Gonzales E."/>
            <person name="Havlak P."/>
            <person name="Hellsten U."/>
            <person name="Kuo D.H."/>
            <person name="Larsson T."/>
            <person name="Lv J."/>
            <person name="Arendt D."/>
            <person name="Savage R."/>
            <person name="Osoegawa K."/>
            <person name="de Jong P."/>
            <person name="Grimwood J."/>
            <person name="Chapman J.A."/>
            <person name="Shapiro H."/>
            <person name="Aerts A."/>
            <person name="Otillar R.P."/>
            <person name="Terry A.Y."/>
            <person name="Boore J.L."/>
            <person name="Grigoriev I.V."/>
            <person name="Lindberg D.R."/>
            <person name="Seaver E.C."/>
            <person name="Weisblat D.A."/>
            <person name="Putnam N.H."/>
            <person name="Rokhsar D.S."/>
        </authorList>
    </citation>
    <scope>NUCLEOTIDE SEQUENCE [LARGE SCALE GENOMIC DNA]</scope>
</reference>
<dbReference type="Proteomes" id="UP000030746">
    <property type="component" value="Unassembled WGS sequence"/>
</dbReference>
<feature type="region of interest" description="Disordered" evidence="5">
    <location>
        <begin position="1"/>
        <end position="21"/>
    </location>
</feature>
<dbReference type="AlphaFoldDB" id="V4AJV5"/>
<dbReference type="EC" id="2.1.1.-" evidence="4"/>
<dbReference type="GO" id="GO:0052735">
    <property type="term" value="F:tRNA (cytidine-3-)-methyltransferase activity"/>
    <property type="evidence" value="ECO:0007669"/>
    <property type="project" value="TreeGrafter"/>
</dbReference>
<keyword evidence="2 4" id="KW-0489">Methyltransferase</keyword>
<comment type="function">
    <text evidence="4">S-adenosyl-L-methionine-dependent methyltransferase.</text>
</comment>
<dbReference type="InterPro" id="IPR029063">
    <property type="entry name" value="SAM-dependent_MTases_sf"/>
</dbReference>
<dbReference type="InterPro" id="IPR026113">
    <property type="entry name" value="METTL2/6/8-like"/>
</dbReference>
<proteinExistence type="inferred from homology"/>
<evidence type="ECO:0000313" key="7">
    <source>
        <dbReference type="Proteomes" id="UP000030746"/>
    </source>
</evidence>
<dbReference type="CTD" id="20231504"/>
<dbReference type="PIRSF" id="PIRSF037755">
    <property type="entry name" value="Mettl2_prd"/>
    <property type="match status" value="1"/>
</dbReference>
<name>V4AJV5_LOTGI</name>
<evidence type="ECO:0000256" key="3">
    <source>
        <dbReference type="ARBA" id="ARBA00022679"/>
    </source>
</evidence>
<dbReference type="OMA" id="PAKYWDI"/>
<evidence type="ECO:0000256" key="4">
    <source>
        <dbReference type="PIRNR" id="PIRNR037755"/>
    </source>
</evidence>
<sequence>MCESVNPTSTHSVSSSNKSKEDVKPIFGNRLLTNESDVFQHNSWDHVVWDDEQKSEAKMKTIEQAANALSLEEQEKFENKADEYWDVFYNNHKNKFFKDRHWLFTEFFELNCKHFDQEHQSPDTSLTKDQCDVSVEFPGKKAKYRFLEVGCGVGNTVFPVIETNNNPDLMMYCCDFSSVGISHVKSHPDYDETKCHAFVCDVSDPNSPLPFPEFSLDVVILIYVLSAIHPDKMQTVINRLCRHLKPGGMILFRDYGRYDLAQLRFKDGRCLSENFYVRGDGTRVYFFEQEELKHMFESAGLEEVQNIVDRRLQVNRGKRIKMYRVWNQCKYKKPIHADTCDMKPDACVPLM</sequence>
<keyword evidence="7" id="KW-1185">Reference proteome</keyword>
<organism evidence="6 7">
    <name type="scientific">Lottia gigantea</name>
    <name type="common">Giant owl limpet</name>
    <dbReference type="NCBI Taxonomy" id="225164"/>
    <lineage>
        <taxon>Eukaryota</taxon>
        <taxon>Metazoa</taxon>
        <taxon>Spiralia</taxon>
        <taxon>Lophotrochozoa</taxon>
        <taxon>Mollusca</taxon>
        <taxon>Gastropoda</taxon>
        <taxon>Patellogastropoda</taxon>
        <taxon>Lottioidea</taxon>
        <taxon>Lottiidae</taxon>
        <taxon>Lottia</taxon>
    </lineage>
</organism>
<dbReference type="OrthoDB" id="417697at2759"/>
<dbReference type="GeneID" id="20231504"/>
<gene>
    <name evidence="6" type="ORF">LOTGIDRAFT_117504</name>
</gene>
<comment type="similarity">
    <text evidence="1 4">Belongs to the methyltransferase superfamily. METL family.</text>
</comment>
<dbReference type="PANTHER" id="PTHR22809">
    <property type="entry name" value="METHYLTRANSFERASE-RELATED"/>
    <property type="match status" value="1"/>
</dbReference>
<evidence type="ECO:0000313" key="6">
    <source>
        <dbReference type="EMBL" id="ESO95010.1"/>
    </source>
</evidence>
<accession>V4AJV5</accession>
<protein>
    <recommendedName>
        <fullName evidence="4">tRNA N(3)-methylcytidine methyltransferase</fullName>
        <ecNumber evidence="4">2.1.1.-</ecNumber>
    </recommendedName>
</protein>
<dbReference type="SUPFAM" id="SSF53335">
    <property type="entry name" value="S-adenosyl-L-methionine-dependent methyltransferases"/>
    <property type="match status" value="1"/>
</dbReference>
<dbReference type="FunFam" id="3.40.50.150:FF:000145">
    <property type="entry name" value="Methyltransferase-like protein"/>
    <property type="match status" value="1"/>
</dbReference>
<dbReference type="PANTHER" id="PTHR22809:SF11">
    <property type="entry name" value="TRNA N(3)-METHYLCYTIDINE METHYLTRANSFERASE METTL2"/>
    <property type="match status" value="1"/>
</dbReference>